<reference evidence="1 2" key="1">
    <citation type="submission" date="2017-08" db="EMBL/GenBank/DDBJ databases">
        <title>Functional genomic and metabolic studies of the symbiotic interactions of six Microcystis-dominated communities.</title>
        <authorList>
            <person name="Li Q."/>
            <person name="Lin F."/>
        </authorList>
    </citation>
    <scope>NUCLEOTIDE SEQUENCE [LARGE SCALE GENOMIC DNA]</scope>
    <source>
        <strain evidence="1">DA14</strain>
    </source>
</reference>
<gene>
    <name evidence="1" type="ORF">DWQ56_11975</name>
</gene>
<evidence type="ECO:0000313" key="2">
    <source>
        <dbReference type="Proteomes" id="UP000256301"/>
    </source>
</evidence>
<sequence>MEPFTLAGIVALVLVGIFNKTGEVIVEESVEQIKKQLAQKSPDTLKQLEASSEDNTDALAQPIQMMATLIEKDGVFKKLAETVAKQNLDKQAQAIKIIKNLGFIAEAGSNVTVTQNFY</sequence>
<name>A0A3E0M9K4_MICAE</name>
<dbReference type="Proteomes" id="UP000256301">
    <property type="component" value="Unassembled WGS sequence"/>
</dbReference>
<comment type="caution">
    <text evidence="1">The sequence shown here is derived from an EMBL/GenBank/DDBJ whole genome shotgun (WGS) entry which is preliminary data.</text>
</comment>
<proteinExistence type="predicted"/>
<organism evidence="1 2">
    <name type="scientific">Microcystis aeruginosa DA14</name>
    <dbReference type="NCBI Taxonomy" id="1987506"/>
    <lineage>
        <taxon>Bacteria</taxon>
        <taxon>Bacillati</taxon>
        <taxon>Cyanobacteriota</taxon>
        <taxon>Cyanophyceae</taxon>
        <taxon>Oscillatoriophycideae</taxon>
        <taxon>Chroococcales</taxon>
        <taxon>Microcystaceae</taxon>
        <taxon>Microcystis</taxon>
    </lineage>
</organism>
<dbReference type="EMBL" id="QQWE01000004">
    <property type="protein sequence ID" value="REJ56419.1"/>
    <property type="molecule type" value="Genomic_DNA"/>
</dbReference>
<dbReference type="AlphaFoldDB" id="A0A3E0M9K4"/>
<evidence type="ECO:0000313" key="1">
    <source>
        <dbReference type="EMBL" id="REJ56419.1"/>
    </source>
</evidence>
<accession>A0A3E0M9K4</accession>
<protein>
    <submittedName>
        <fullName evidence="1">Uncharacterized protein</fullName>
    </submittedName>
</protein>